<evidence type="ECO:0000313" key="2">
    <source>
        <dbReference type="Proteomes" id="UP001449657"/>
    </source>
</evidence>
<keyword evidence="2" id="KW-1185">Reference proteome</keyword>
<organism evidence="1 2">
    <name type="scientific">Chitinophaga caseinilytica</name>
    <dbReference type="NCBI Taxonomy" id="2267521"/>
    <lineage>
        <taxon>Bacteria</taxon>
        <taxon>Pseudomonadati</taxon>
        <taxon>Bacteroidota</taxon>
        <taxon>Chitinophagia</taxon>
        <taxon>Chitinophagales</taxon>
        <taxon>Chitinophagaceae</taxon>
        <taxon>Chitinophaga</taxon>
    </lineage>
</organism>
<evidence type="ECO:0000313" key="1">
    <source>
        <dbReference type="EMBL" id="WZN44477.1"/>
    </source>
</evidence>
<reference evidence="1 2" key="1">
    <citation type="submission" date="2024-03" db="EMBL/GenBank/DDBJ databases">
        <title>Chitinophaga caseinilytica sp. nov., a casein hydrolysing bacterium isolated from forest soil.</title>
        <authorList>
            <person name="Lee D.S."/>
            <person name="Han D.M."/>
            <person name="Baek J.H."/>
            <person name="Choi D.G."/>
            <person name="Jeon J.H."/>
            <person name="Jeon C.O."/>
        </authorList>
    </citation>
    <scope>NUCLEOTIDE SEQUENCE [LARGE SCALE GENOMIC DNA]</scope>
    <source>
        <strain evidence="1 2">KACC 19118</strain>
    </source>
</reference>
<dbReference type="Proteomes" id="UP001449657">
    <property type="component" value="Chromosome"/>
</dbReference>
<gene>
    <name evidence="1" type="ORF">WJU22_16400</name>
</gene>
<accession>A0ABZ2YXI0</accession>
<dbReference type="RefSeq" id="WP_341839258.1">
    <property type="nucleotide sequence ID" value="NZ_CP149792.1"/>
</dbReference>
<dbReference type="EMBL" id="CP150096">
    <property type="protein sequence ID" value="WZN44477.1"/>
    <property type="molecule type" value="Genomic_DNA"/>
</dbReference>
<proteinExistence type="predicted"/>
<evidence type="ECO:0008006" key="3">
    <source>
        <dbReference type="Google" id="ProtNLM"/>
    </source>
</evidence>
<name>A0ABZ2YXI0_9BACT</name>
<sequence length="81" mass="9723">MTFELTIPDDMMQEMQLQSGIYDRTELCQEMVAIYQWVLQETWEGKEILSEDSVRQKQTRITTTAIENIERRRQNFAYGQK</sequence>
<protein>
    <recommendedName>
        <fullName evidence="3">CopG family transcriptional regulator</fullName>
    </recommendedName>
</protein>